<evidence type="ECO:0000313" key="4">
    <source>
        <dbReference type="EMBL" id="OTY42765.1"/>
    </source>
</evidence>
<dbReference type="AlphaFoldDB" id="A0A243BD22"/>
<gene>
    <name evidence="4" type="ORF">BK742_15800</name>
    <name evidence="3" type="ORF">BK742_15875</name>
    <name evidence="2" type="ORF">BK742_24335</name>
    <name evidence="1" type="ORF">BK742_26095</name>
</gene>
<dbReference type="EMBL" id="NFDL01000114">
    <property type="protein sequence ID" value="OTY35855.1"/>
    <property type="molecule type" value="Genomic_DNA"/>
</dbReference>
<accession>A0A243BD22</accession>
<dbReference type="Proteomes" id="UP000195089">
    <property type="component" value="Unassembled WGS sequence"/>
</dbReference>
<organism evidence="4 5">
    <name type="scientific">Bacillus thuringiensis serovar pingluonsis</name>
    <dbReference type="NCBI Taxonomy" id="180881"/>
    <lineage>
        <taxon>Bacteria</taxon>
        <taxon>Bacillati</taxon>
        <taxon>Bacillota</taxon>
        <taxon>Bacilli</taxon>
        <taxon>Bacillales</taxon>
        <taxon>Bacillaceae</taxon>
        <taxon>Bacillus</taxon>
        <taxon>Bacillus cereus group</taxon>
    </lineage>
</organism>
<feature type="non-terminal residue" evidence="4">
    <location>
        <position position="132"/>
    </location>
</feature>
<evidence type="ECO:0000313" key="2">
    <source>
        <dbReference type="EMBL" id="OTY36239.1"/>
    </source>
</evidence>
<reference evidence="4 5" key="1">
    <citation type="submission" date="2016-10" db="EMBL/GenBank/DDBJ databases">
        <title>Comparative genomics of Bacillus thuringiensis reveals a path to pathogens against multiple invertebrate hosts.</title>
        <authorList>
            <person name="Zheng J."/>
            <person name="Gao Q."/>
            <person name="Liu H."/>
            <person name="Peng D."/>
            <person name="Ruan L."/>
            <person name="Sun M."/>
        </authorList>
    </citation>
    <scope>NUCLEOTIDE SEQUENCE [LARGE SCALE GENOMIC DNA]</scope>
    <source>
        <strain evidence="4">BGSC 4BX1</strain>
    </source>
</reference>
<dbReference type="EMBL" id="NFDL01000061">
    <property type="protein sequence ID" value="OTY42748.1"/>
    <property type="molecule type" value="Genomic_DNA"/>
</dbReference>
<evidence type="ECO:0000313" key="3">
    <source>
        <dbReference type="EMBL" id="OTY42748.1"/>
    </source>
</evidence>
<name>A0A243BD22_BACTU</name>
<dbReference type="EMBL" id="NFDL01000110">
    <property type="protein sequence ID" value="OTY36239.1"/>
    <property type="molecule type" value="Genomic_DNA"/>
</dbReference>
<proteinExistence type="predicted"/>
<dbReference type="EMBL" id="NFDL01000059">
    <property type="protein sequence ID" value="OTY42765.1"/>
    <property type="molecule type" value="Genomic_DNA"/>
</dbReference>
<evidence type="ECO:0000313" key="5">
    <source>
        <dbReference type="Proteomes" id="UP000195089"/>
    </source>
</evidence>
<comment type="caution">
    <text evidence="4">The sequence shown here is derived from an EMBL/GenBank/DDBJ whole genome shotgun (WGS) entry which is preliminary data.</text>
</comment>
<evidence type="ECO:0000313" key="1">
    <source>
        <dbReference type="EMBL" id="OTY35855.1"/>
    </source>
</evidence>
<sequence>MSKINDVTQEELRLLGEEFKSKFSIHHLQLLAVKTGMIRRKRKCRAQDLVSLCVFLSQAIGTESLVSLCAKLTRATGIQLSSQGLNERFNAQTVQFLKELFLQVFRKKFSPMTPLSNRFTRIRILDSTAFQL</sequence>
<protein>
    <submittedName>
        <fullName evidence="4">IS4 family transposase</fullName>
    </submittedName>
</protein>